<sequence>MISQDSFDLIQNVYRNHNLDQIIDFATDAVNHVQQWELILVLDRRAHVFGIKGLFSKAVQDAEEIIRIAPTQTIGYLRLGRLFSMQGKQHAAIQIYEEALTNVEKQDNDDSAYTELVQGKMRAVEKNEQRLDFISILPLEIVEIIFEDFSEPTLFRCMAVSTRWREILLNCPKIWEDADHEFIGCIIDRTAATLRVLPHIAKHIKNMKADFCTFEIGQAYLENFENGAFQKIRTLELTAASINILTSINMMLSFTNALWQVRNTLTKLDIRIIFPEGFNTSIADILFYSPHLKTLKIDMYEHSFAKHIGNMEYLGRSHIALEDVQITARSISGPILKPLLQYCPGIRRLDLKQCQPDVIDVVNEICNENLQIFAYNRYHYQVPALEELDQEYYDGPPGLRYIYTPSMFQDFNRTLTHSFVRLLHKNQKSLQTVFANLYWKYDPQPEPLTNRSHPTYEQWYFERIRNLTYRPDKYKVTEPMFLESISRCKTTSLMSFSAFETPNIPMMVDTLIHLPPVEKLKVSGIIYNDSDNKHRSAALVHLFQDYASRPPKDQKLHDVGFENCNIITDQVMMALARLESLKTIRFLGVYTIQSAKVLKEFLGKARVVSINFSRIPEVVDDDILDQLAHMEHLEELSLEEIHEITEEGVINLVDHSKTLHTLEITDCRYIYDDTEASSYIISKIKNAVICWDRNGVSDI</sequence>
<dbReference type="SUPFAM" id="SSF52047">
    <property type="entry name" value="RNI-like"/>
    <property type="match status" value="2"/>
</dbReference>
<dbReference type="InterPro" id="IPR011990">
    <property type="entry name" value="TPR-like_helical_dom_sf"/>
</dbReference>
<keyword evidence="3" id="KW-1185">Reference proteome</keyword>
<dbReference type="Gene3D" id="1.20.1280.50">
    <property type="match status" value="1"/>
</dbReference>
<dbReference type="AlphaFoldDB" id="A0AAD5JL91"/>
<dbReference type="EMBL" id="JAIXMP010000077">
    <property type="protein sequence ID" value="KAI9243285.1"/>
    <property type="molecule type" value="Genomic_DNA"/>
</dbReference>
<comment type="caution">
    <text evidence="2">The sequence shown here is derived from an EMBL/GenBank/DDBJ whole genome shotgun (WGS) entry which is preliminary data.</text>
</comment>
<evidence type="ECO:0000313" key="3">
    <source>
        <dbReference type="Proteomes" id="UP001209540"/>
    </source>
</evidence>
<organism evidence="2 3">
    <name type="scientific">Phascolomyces articulosus</name>
    <dbReference type="NCBI Taxonomy" id="60185"/>
    <lineage>
        <taxon>Eukaryota</taxon>
        <taxon>Fungi</taxon>
        <taxon>Fungi incertae sedis</taxon>
        <taxon>Mucoromycota</taxon>
        <taxon>Mucoromycotina</taxon>
        <taxon>Mucoromycetes</taxon>
        <taxon>Mucorales</taxon>
        <taxon>Lichtheimiaceae</taxon>
        <taxon>Phascolomyces</taxon>
    </lineage>
</organism>
<proteinExistence type="predicted"/>
<dbReference type="InterPro" id="IPR001810">
    <property type="entry name" value="F-box_dom"/>
</dbReference>
<accession>A0AAD5JL91</accession>
<reference evidence="2" key="2">
    <citation type="submission" date="2023-02" db="EMBL/GenBank/DDBJ databases">
        <authorList>
            <consortium name="DOE Joint Genome Institute"/>
            <person name="Mondo S.J."/>
            <person name="Chang Y."/>
            <person name="Wang Y."/>
            <person name="Ahrendt S."/>
            <person name="Andreopoulos W."/>
            <person name="Barry K."/>
            <person name="Beard J."/>
            <person name="Benny G.L."/>
            <person name="Blankenship S."/>
            <person name="Bonito G."/>
            <person name="Cuomo C."/>
            <person name="Desiro A."/>
            <person name="Gervers K.A."/>
            <person name="Hundley H."/>
            <person name="Kuo A."/>
            <person name="LaButti K."/>
            <person name="Lang B.F."/>
            <person name="Lipzen A."/>
            <person name="O'Donnell K."/>
            <person name="Pangilinan J."/>
            <person name="Reynolds N."/>
            <person name="Sandor L."/>
            <person name="Smith M.W."/>
            <person name="Tsang A."/>
            <person name="Grigoriev I.V."/>
            <person name="Stajich J.E."/>
            <person name="Spatafora J.W."/>
        </authorList>
    </citation>
    <scope>NUCLEOTIDE SEQUENCE</scope>
    <source>
        <strain evidence="2">RSA 2281</strain>
    </source>
</reference>
<dbReference type="Gene3D" id="3.80.10.10">
    <property type="entry name" value="Ribonuclease Inhibitor"/>
    <property type="match status" value="1"/>
</dbReference>
<gene>
    <name evidence="2" type="ORF">BDA99DRAFT_334665</name>
</gene>
<reference evidence="2" key="1">
    <citation type="journal article" date="2022" name="IScience">
        <title>Evolution of zygomycete secretomes and the origins of terrestrial fungal ecologies.</title>
        <authorList>
            <person name="Chang Y."/>
            <person name="Wang Y."/>
            <person name="Mondo S."/>
            <person name="Ahrendt S."/>
            <person name="Andreopoulos W."/>
            <person name="Barry K."/>
            <person name="Beard J."/>
            <person name="Benny G.L."/>
            <person name="Blankenship S."/>
            <person name="Bonito G."/>
            <person name="Cuomo C."/>
            <person name="Desiro A."/>
            <person name="Gervers K.A."/>
            <person name="Hundley H."/>
            <person name="Kuo A."/>
            <person name="LaButti K."/>
            <person name="Lang B.F."/>
            <person name="Lipzen A."/>
            <person name="O'Donnell K."/>
            <person name="Pangilinan J."/>
            <person name="Reynolds N."/>
            <person name="Sandor L."/>
            <person name="Smith M.E."/>
            <person name="Tsang A."/>
            <person name="Grigoriev I.V."/>
            <person name="Stajich J.E."/>
            <person name="Spatafora J.W."/>
        </authorList>
    </citation>
    <scope>NUCLEOTIDE SEQUENCE</scope>
    <source>
        <strain evidence="2">RSA 2281</strain>
    </source>
</reference>
<dbReference type="SUPFAM" id="SSF81383">
    <property type="entry name" value="F-box domain"/>
    <property type="match status" value="1"/>
</dbReference>
<dbReference type="InterPro" id="IPR019734">
    <property type="entry name" value="TPR_rpt"/>
</dbReference>
<dbReference type="PROSITE" id="PS50181">
    <property type="entry name" value="FBOX"/>
    <property type="match status" value="1"/>
</dbReference>
<dbReference type="InterPro" id="IPR032675">
    <property type="entry name" value="LRR_dom_sf"/>
</dbReference>
<dbReference type="Pfam" id="PF12937">
    <property type="entry name" value="F-box-like"/>
    <property type="match status" value="1"/>
</dbReference>
<dbReference type="InterPro" id="IPR036047">
    <property type="entry name" value="F-box-like_dom_sf"/>
</dbReference>
<dbReference type="SMART" id="SM00256">
    <property type="entry name" value="FBOX"/>
    <property type="match status" value="1"/>
</dbReference>
<dbReference type="Proteomes" id="UP001209540">
    <property type="component" value="Unassembled WGS sequence"/>
</dbReference>
<dbReference type="SUPFAM" id="SSF48452">
    <property type="entry name" value="TPR-like"/>
    <property type="match status" value="1"/>
</dbReference>
<evidence type="ECO:0000313" key="2">
    <source>
        <dbReference type="EMBL" id="KAI9243285.1"/>
    </source>
</evidence>
<name>A0AAD5JL91_9FUNG</name>
<dbReference type="Gene3D" id="1.25.40.10">
    <property type="entry name" value="Tetratricopeptide repeat domain"/>
    <property type="match status" value="1"/>
</dbReference>
<dbReference type="SMART" id="SM00028">
    <property type="entry name" value="TPR"/>
    <property type="match status" value="2"/>
</dbReference>
<evidence type="ECO:0000259" key="1">
    <source>
        <dbReference type="PROSITE" id="PS50181"/>
    </source>
</evidence>
<protein>
    <recommendedName>
        <fullName evidence="1">F-box domain-containing protein</fullName>
    </recommendedName>
</protein>
<feature type="domain" description="F-box" evidence="1">
    <location>
        <begin position="131"/>
        <end position="178"/>
    </location>
</feature>